<feature type="region of interest" description="Disordered" evidence="3">
    <location>
        <begin position="384"/>
        <end position="637"/>
    </location>
</feature>
<dbReference type="PROSITE" id="PS50089">
    <property type="entry name" value="ZF_RING_2"/>
    <property type="match status" value="1"/>
</dbReference>
<dbReference type="Gene3D" id="1.25.10.10">
    <property type="entry name" value="Leucine-rich Repeat Variant"/>
    <property type="match status" value="1"/>
</dbReference>
<name>A0A0G4GVC8_VITBC</name>
<proteinExistence type="predicted"/>
<evidence type="ECO:0000256" key="4">
    <source>
        <dbReference type="SAM" id="SignalP"/>
    </source>
</evidence>
<feature type="compositionally biased region" description="Basic and acidic residues" evidence="3">
    <location>
        <begin position="743"/>
        <end position="752"/>
    </location>
</feature>
<keyword evidence="1" id="KW-0862">Zinc</keyword>
<feature type="compositionally biased region" description="Pro residues" evidence="3">
    <location>
        <begin position="527"/>
        <end position="536"/>
    </location>
</feature>
<dbReference type="VEuPathDB" id="CryptoDB:Vbra_18760"/>
<dbReference type="SUPFAM" id="SSF48371">
    <property type="entry name" value="ARM repeat"/>
    <property type="match status" value="1"/>
</dbReference>
<dbReference type="AlphaFoldDB" id="A0A0G4GVC8"/>
<feature type="compositionally biased region" description="Low complexity" evidence="3">
    <location>
        <begin position="553"/>
        <end position="591"/>
    </location>
</feature>
<evidence type="ECO:0000256" key="1">
    <source>
        <dbReference type="PROSITE-ProRule" id="PRU00175"/>
    </source>
</evidence>
<feature type="compositionally biased region" description="Basic residues" evidence="3">
    <location>
        <begin position="398"/>
        <end position="409"/>
    </location>
</feature>
<keyword evidence="1" id="KW-0479">Metal-binding</keyword>
<dbReference type="Pfam" id="PF13920">
    <property type="entry name" value="zf-C3HC4_3"/>
    <property type="match status" value="1"/>
</dbReference>
<dbReference type="Proteomes" id="UP000041254">
    <property type="component" value="Unassembled WGS sequence"/>
</dbReference>
<keyword evidence="2" id="KW-0175">Coiled coil</keyword>
<evidence type="ECO:0000313" key="6">
    <source>
        <dbReference type="EMBL" id="CEM34801.1"/>
    </source>
</evidence>
<evidence type="ECO:0000259" key="5">
    <source>
        <dbReference type="PROSITE" id="PS50089"/>
    </source>
</evidence>
<dbReference type="PhylomeDB" id="A0A0G4GVC8"/>
<gene>
    <name evidence="6" type="ORF">Vbra_18760</name>
</gene>
<feature type="signal peptide" evidence="4">
    <location>
        <begin position="1"/>
        <end position="18"/>
    </location>
</feature>
<dbReference type="InterPro" id="IPR011989">
    <property type="entry name" value="ARM-like"/>
</dbReference>
<evidence type="ECO:0000313" key="7">
    <source>
        <dbReference type="Proteomes" id="UP000041254"/>
    </source>
</evidence>
<feature type="chain" id="PRO_5005190543" description="RING-type domain-containing protein" evidence="4">
    <location>
        <begin position="19"/>
        <end position="934"/>
    </location>
</feature>
<feature type="compositionally biased region" description="Polar residues" evidence="3">
    <location>
        <begin position="491"/>
        <end position="519"/>
    </location>
</feature>
<dbReference type="InterPro" id="IPR001841">
    <property type="entry name" value="Znf_RING"/>
</dbReference>
<sequence>MLSALLFALALIATPTGSFPAADFDEEMDSLTMTTMAPTRRPNICSRRVTMSLESHDTAQQLRVLWAITEDIAESVHPEEAMRYVDPLRTIVHLLGQTQDSHVTREAVELLVQVARVGARATEAFTEEGIHLLTTAFVQLLDHNDERVVRAAALILSRTPTAYGLVQGGVAHVTPPGLADVFFEYGAVSKLSPLLLSNDHLMCSYAVNATFVALTALHQTAHTRPQTIPTCMAQTIQAEVIPNSITACGPGSHKKALTEYIPFMSCLSFTSCLLPWKWGNESAVSYAVDQGCVGVACDLLESSKDRMDVKNTLAVLSNLFVRAAVTDLYRLPRSIDLLSSPWAPWVAGTLAVLLGLSALWRFVVGPWLQRHWQRRQQRQAEDTATQLIAEEETVRNRGQGRGRRGHARHPNAASAARRPADQPSSSAGDDGGMASTAASSGSHSGCLTPTSSGDGSAHPLQQEEHQEEPTPDDGGEWTAAARHRKKKSRKGGTTQATSRQDAGQSSSSRETAPRQQAPSTAMRKSPPRPLVPPLVSPSPEHHSSPYADRQQAPERAGVAPAAAHGNAFVGAQRGQSFAGRSSSSSGPSDDSAWVRGVGAAWSQWGSGQGGGHHSQDPTERQRRAEAAAADDAHSVDPARAMALEQKQQAVDRLQELRCELDGKLAAIASLEQRKTKLIREKETAMVNAPKSVDELDEVVRAGGVEGIRQFSAEAEAEKAALQPIYDAALAKIRQLSSGSAAVEEPHMEREQDTATEGAAAASGSSSADAGGLCGPLEGSSSGAGVADDIGGLGLGEQLAKLTQRISEVEQQLGSGELDRRLRCLSHEVGKLQSRVDAIRMDTHNRPSMACLSSIHTEENRQLQRRIDDREDDESCAVCHDGQRTVVLIGKAPSTCRHRCLCVTCWHTSYAPGRGNTQCPICRSDIDYRKSGPTI</sequence>
<feature type="compositionally biased region" description="Low complexity" evidence="3">
    <location>
        <begin position="757"/>
        <end position="770"/>
    </location>
</feature>
<feature type="coiled-coil region" evidence="2">
    <location>
        <begin position="639"/>
        <end position="687"/>
    </location>
</feature>
<feature type="compositionally biased region" description="Basic and acidic residues" evidence="3">
    <location>
        <begin position="613"/>
        <end position="636"/>
    </location>
</feature>
<feature type="region of interest" description="Disordered" evidence="3">
    <location>
        <begin position="739"/>
        <end position="775"/>
    </location>
</feature>
<reference evidence="6 7" key="1">
    <citation type="submission" date="2014-11" db="EMBL/GenBank/DDBJ databases">
        <authorList>
            <person name="Zhu J."/>
            <person name="Qi W."/>
            <person name="Song R."/>
        </authorList>
    </citation>
    <scope>NUCLEOTIDE SEQUENCE [LARGE SCALE GENOMIC DNA]</scope>
</reference>
<feature type="compositionally biased region" description="Low complexity" evidence="3">
    <location>
        <begin position="424"/>
        <end position="445"/>
    </location>
</feature>
<dbReference type="GO" id="GO:0008270">
    <property type="term" value="F:zinc ion binding"/>
    <property type="evidence" value="ECO:0007669"/>
    <property type="project" value="UniProtKB-KW"/>
</dbReference>
<evidence type="ECO:0000256" key="3">
    <source>
        <dbReference type="SAM" id="MobiDB-lite"/>
    </source>
</evidence>
<organism evidence="6 7">
    <name type="scientific">Vitrella brassicaformis (strain CCMP3155)</name>
    <dbReference type="NCBI Taxonomy" id="1169540"/>
    <lineage>
        <taxon>Eukaryota</taxon>
        <taxon>Sar</taxon>
        <taxon>Alveolata</taxon>
        <taxon>Colpodellida</taxon>
        <taxon>Vitrellaceae</taxon>
        <taxon>Vitrella</taxon>
    </lineage>
</organism>
<keyword evidence="1" id="KW-0863">Zinc-finger</keyword>
<feature type="domain" description="RING-type" evidence="5">
    <location>
        <begin position="875"/>
        <end position="922"/>
    </location>
</feature>
<dbReference type="InParanoid" id="A0A0G4GVC8"/>
<dbReference type="EMBL" id="CDMY01000831">
    <property type="protein sequence ID" value="CEM34801.1"/>
    <property type="molecule type" value="Genomic_DNA"/>
</dbReference>
<protein>
    <recommendedName>
        <fullName evidence="5">RING-type domain-containing protein</fullName>
    </recommendedName>
</protein>
<dbReference type="InterPro" id="IPR016024">
    <property type="entry name" value="ARM-type_fold"/>
</dbReference>
<evidence type="ECO:0000256" key="2">
    <source>
        <dbReference type="SAM" id="Coils"/>
    </source>
</evidence>
<dbReference type="OrthoDB" id="6108at2759"/>
<accession>A0A0G4GVC8</accession>
<feature type="compositionally biased region" description="Basic residues" evidence="3">
    <location>
        <begin position="481"/>
        <end position="490"/>
    </location>
</feature>
<dbReference type="InterPro" id="IPR013083">
    <property type="entry name" value="Znf_RING/FYVE/PHD"/>
</dbReference>
<keyword evidence="4" id="KW-0732">Signal</keyword>
<keyword evidence="7" id="KW-1185">Reference proteome</keyword>
<dbReference type="Gene3D" id="3.30.40.10">
    <property type="entry name" value="Zinc/RING finger domain, C3HC4 (zinc finger)"/>
    <property type="match status" value="1"/>
</dbReference>